<organism evidence="3 4">
    <name type="scientific">Romanomermis culicivorax</name>
    <name type="common">Nematode worm</name>
    <dbReference type="NCBI Taxonomy" id="13658"/>
    <lineage>
        <taxon>Eukaryota</taxon>
        <taxon>Metazoa</taxon>
        <taxon>Ecdysozoa</taxon>
        <taxon>Nematoda</taxon>
        <taxon>Enoplea</taxon>
        <taxon>Dorylaimia</taxon>
        <taxon>Mermithida</taxon>
        <taxon>Mermithoidea</taxon>
        <taxon>Mermithidae</taxon>
        <taxon>Romanomermis</taxon>
    </lineage>
</organism>
<dbReference type="WBParaSite" id="nRc.2.0.1.t17666-RA">
    <property type="protein sequence ID" value="nRc.2.0.1.t17666-RA"/>
    <property type="gene ID" value="nRc.2.0.1.g17666"/>
</dbReference>
<dbReference type="AlphaFoldDB" id="A0A915IV16"/>
<dbReference type="Proteomes" id="UP000887565">
    <property type="component" value="Unplaced"/>
</dbReference>
<name>A0A915IV16_ROMCU</name>
<keyword evidence="1" id="KW-0175">Coiled coil</keyword>
<evidence type="ECO:0000256" key="1">
    <source>
        <dbReference type="SAM" id="Coils"/>
    </source>
</evidence>
<feature type="region of interest" description="Disordered" evidence="2">
    <location>
        <begin position="269"/>
        <end position="312"/>
    </location>
</feature>
<sequence>MLVLTKFEYLDQEKELARKRCDNIDYILSCCVYDLKIVLGEMKDKSKMRLVGISPEALNLKALMTKWIPRSLKEPKDEEQTNLHENAMYYMNCNFYNLFPFLNIHAASQTMDYDKPEVVVISDPPIATTPAAEGEGVIQEERVMEVVETKREKQPEVEKLTEEIEEMKEKIEMLEREKYGKAAIELAIQLENANTEEEETSKEPFVEVVSEIASEENENPQANVLPAPLVYAKAGGQNVENITNPEKFARVMQFRRVMKEKRIAQEENKAELEEVKTGNFQQPVANPNDRVKYRRGLGKRGQALNKALKEGK</sequence>
<keyword evidence="3" id="KW-1185">Reference proteome</keyword>
<evidence type="ECO:0000313" key="4">
    <source>
        <dbReference type="WBParaSite" id="nRc.2.0.1.t17666-RA"/>
    </source>
</evidence>
<evidence type="ECO:0000313" key="3">
    <source>
        <dbReference type="Proteomes" id="UP000887565"/>
    </source>
</evidence>
<feature type="coiled-coil region" evidence="1">
    <location>
        <begin position="150"/>
        <end position="203"/>
    </location>
</feature>
<reference evidence="4" key="1">
    <citation type="submission" date="2022-11" db="UniProtKB">
        <authorList>
            <consortium name="WormBaseParasite"/>
        </authorList>
    </citation>
    <scope>IDENTIFICATION</scope>
</reference>
<evidence type="ECO:0000256" key="2">
    <source>
        <dbReference type="SAM" id="MobiDB-lite"/>
    </source>
</evidence>
<accession>A0A915IV16</accession>
<protein>
    <submittedName>
        <fullName evidence="4">Uncharacterized protein</fullName>
    </submittedName>
</protein>
<proteinExistence type="predicted"/>